<dbReference type="OrthoDB" id="5239448at2759"/>
<feature type="domain" description="DUF7924" evidence="2">
    <location>
        <begin position="78"/>
        <end position="278"/>
    </location>
</feature>
<feature type="compositionally biased region" description="Polar residues" evidence="1">
    <location>
        <begin position="12"/>
        <end position="27"/>
    </location>
</feature>
<sequence>MPRPNPPPSPIDTATTFSGKTSKTSASVRDPDYELSLADRNIYIQREHPPSELMRRARNIISHPRQSPPIDDDAIAEIRENIRNNRNKGEEEVKIHIAASVIPGFNKALDEKLERSHGQLWYKSVPIPLDPDAVLGPAPVPLPLPKPKPDLAFGYSERAFSPSELRTIKLLVESSSGKSFASPDTVLLFPFFICEFKSQAREGSLYTGTNQAAGAGAIAMKGILELWSRSFGLDSFDFDEPRVFSLTMDQNVLSLNVHWIGARSDTDQFSYNLEEVSMYLLKTYLTVSLMNP</sequence>
<dbReference type="Proteomes" id="UP000803844">
    <property type="component" value="Unassembled WGS sequence"/>
</dbReference>
<evidence type="ECO:0000313" key="3">
    <source>
        <dbReference type="EMBL" id="KAF3759965.1"/>
    </source>
</evidence>
<dbReference type="EMBL" id="MU032354">
    <property type="protein sequence ID" value="KAF3759965.1"/>
    <property type="molecule type" value="Genomic_DNA"/>
</dbReference>
<evidence type="ECO:0000259" key="2">
    <source>
        <dbReference type="Pfam" id="PF25545"/>
    </source>
</evidence>
<dbReference type="PANTHER" id="PTHR42470">
    <property type="entry name" value="VAST DOMAIN-CONTAINING PROTEIN"/>
    <property type="match status" value="1"/>
</dbReference>
<evidence type="ECO:0000313" key="4">
    <source>
        <dbReference type="Proteomes" id="UP000803844"/>
    </source>
</evidence>
<evidence type="ECO:0000256" key="1">
    <source>
        <dbReference type="SAM" id="MobiDB-lite"/>
    </source>
</evidence>
<accession>A0A9P5CJQ6</accession>
<proteinExistence type="predicted"/>
<dbReference type="AlphaFoldDB" id="A0A9P5CJQ6"/>
<dbReference type="Pfam" id="PF25545">
    <property type="entry name" value="DUF7924"/>
    <property type="match status" value="1"/>
</dbReference>
<feature type="compositionally biased region" description="Pro residues" evidence="1">
    <location>
        <begin position="1"/>
        <end position="10"/>
    </location>
</feature>
<name>A0A9P5CJQ6_CRYP1</name>
<protein>
    <recommendedName>
        <fullName evidence="2">DUF7924 domain-containing protein</fullName>
    </recommendedName>
</protein>
<keyword evidence="4" id="KW-1185">Reference proteome</keyword>
<comment type="caution">
    <text evidence="3">The sequence shown here is derived from an EMBL/GenBank/DDBJ whole genome shotgun (WGS) entry which is preliminary data.</text>
</comment>
<dbReference type="GeneID" id="63842960"/>
<gene>
    <name evidence="3" type="ORF">M406DRAFT_75339</name>
</gene>
<feature type="region of interest" description="Disordered" evidence="1">
    <location>
        <begin position="1"/>
        <end position="29"/>
    </location>
</feature>
<dbReference type="InterPro" id="IPR057684">
    <property type="entry name" value="DUF7924"/>
</dbReference>
<dbReference type="PANTHER" id="PTHR42470:SF2">
    <property type="match status" value="1"/>
</dbReference>
<organism evidence="3 4">
    <name type="scientific">Cryphonectria parasitica (strain ATCC 38755 / EP155)</name>
    <dbReference type="NCBI Taxonomy" id="660469"/>
    <lineage>
        <taxon>Eukaryota</taxon>
        <taxon>Fungi</taxon>
        <taxon>Dikarya</taxon>
        <taxon>Ascomycota</taxon>
        <taxon>Pezizomycotina</taxon>
        <taxon>Sordariomycetes</taxon>
        <taxon>Sordariomycetidae</taxon>
        <taxon>Diaporthales</taxon>
        <taxon>Cryphonectriaceae</taxon>
        <taxon>Cryphonectria-Endothia species complex</taxon>
        <taxon>Cryphonectria</taxon>
    </lineage>
</organism>
<dbReference type="RefSeq" id="XP_040770944.1">
    <property type="nucleotide sequence ID" value="XM_040925831.1"/>
</dbReference>
<reference evidence="3" key="1">
    <citation type="journal article" date="2020" name="Phytopathology">
        <title>Genome sequence of the chestnut blight fungus Cryphonectria parasitica EP155: A fundamental resource for an archetypical invasive plant pathogen.</title>
        <authorList>
            <person name="Crouch J.A."/>
            <person name="Dawe A."/>
            <person name="Aerts A."/>
            <person name="Barry K."/>
            <person name="Churchill A.C.L."/>
            <person name="Grimwood J."/>
            <person name="Hillman B."/>
            <person name="Milgroom M.G."/>
            <person name="Pangilinan J."/>
            <person name="Smith M."/>
            <person name="Salamov A."/>
            <person name="Schmutz J."/>
            <person name="Yadav J."/>
            <person name="Grigoriev I.V."/>
            <person name="Nuss D."/>
        </authorList>
    </citation>
    <scope>NUCLEOTIDE SEQUENCE</scope>
    <source>
        <strain evidence="3">EP155</strain>
    </source>
</reference>